<evidence type="ECO:0000259" key="2">
    <source>
        <dbReference type="Pfam" id="PF01408"/>
    </source>
</evidence>
<feature type="domain" description="GFO/IDH/MocA-like oxidoreductase" evidence="3">
    <location>
        <begin position="149"/>
        <end position="268"/>
    </location>
</feature>
<dbReference type="GO" id="GO:0000166">
    <property type="term" value="F:nucleotide binding"/>
    <property type="evidence" value="ECO:0007669"/>
    <property type="project" value="InterPro"/>
</dbReference>
<keyword evidence="5" id="KW-1185">Reference proteome</keyword>
<dbReference type="PANTHER" id="PTHR43818">
    <property type="entry name" value="BCDNA.GH03377"/>
    <property type="match status" value="1"/>
</dbReference>
<dbReference type="Proteomes" id="UP001304300">
    <property type="component" value="Chromosome"/>
</dbReference>
<name>A0AAQ3QT59_9BACT</name>
<keyword evidence="1" id="KW-0560">Oxidoreductase</keyword>
<proteinExistence type="predicted"/>
<evidence type="ECO:0000259" key="3">
    <source>
        <dbReference type="Pfam" id="PF22725"/>
    </source>
</evidence>
<dbReference type="SUPFAM" id="SSF55347">
    <property type="entry name" value="Glyceraldehyde-3-phosphate dehydrogenase-like, C-terminal domain"/>
    <property type="match status" value="1"/>
</dbReference>
<dbReference type="InterPro" id="IPR036291">
    <property type="entry name" value="NAD(P)-bd_dom_sf"/>
</dbReference>
<dbReference type="InterPro" id="IPR000683">
    <property type="entry name" value="Gfo/Idh/MocA-like_OxRdtase_N"/>
</dbReference>
<dbReference type="Gene3D" id="3.40.50.720">
    <property type="entry name" value="NAD(P)-binding Rossmann-like Domain"/>
    <property type="match status" value="1"/>
</dbReference>
<dbReference type="GO" id="GO:0016491">
    <property type="term" value="F:oxidoreductase activity"/>
    <property type="evidence" value="ECO:0007669"/>
    <property type="project" value="UniProtKB-KW"/>
</dbReference>
<evidence type="ECO:0000313" key="4">
    <source>
        <dbReference type="EMBL" id="WOO40966.1"/>
    </source>
</evidence>
<dbReference type="InterPro" id="IPR050463">
    <property type="entry name" value="Gfo/Idh/MocA_oxidrdct_glycsds"/>
</dbReference>
<evidence type="ECO:0000313" key="5">
    <source>
        <dbReference type="Proteomes" id="UP001304300"/>
    </source>
</evidence>
<accession>A0AAQ3QT59</accession>
<dbReference type="PANTHER" id="PTHR43818:SF11">
    <property type="entry name" value="BCDNA.GH03377"/>
    <property type="match status" value="1"/>
</dbReference>
<gene>
    <name evidence="4" type="ORF">RZN69_20285</name>
</gene>
<organism evidence="4 5">
    <name type="scientific">Rubellicoccus peritrichatus</name>
    <dbReference type="NCBI Taxonomy" id="3080537"/>
    <lineage>
        <taxon>Bacteria</taxon>
        <taxon>Pseudomonadati</taxon>
        <taxon>Verrucomicrobiota</taxon>
        <taxon>Opitutia</taxon>
        <taxon>Puniceicoccales</taxon>
        <taxon>Cerasicoccaceae</taxon>
        <taxon>Rubellicoccus</taxon>
    </lineage>
</organism>
<protein>
    <submittedName>
        <fullName evidence="4">Gfo/Idh/MocA family oxidoreductase</fullName>
    </submittedName>
</protein>
<dbReference type="Pfam" id="PF22725">
    <property type="entry name" value="GFO_IDH_MocA_C3"/>
    <property type="match status" value="1"/>
</dbReference>
<dbReference type="InterPro" id="IPR055170">
    <property type="entry name" value="GFO_IDH_MocA-like_dom"/>
</dbReference>
<feature type="domain" description="Gfo/Idh/MocA-like oxidoreductase N-terminal" evidence="2">
    <location>
        <begin position="11"/>
        <end position="132"/>
    </location>
</feature>
<dbReference type="Pfam" id="PF01408">
    <property type="entry name" value="GFO_IDH_MocA"/>
    <property type="match status" value="1"/>
</dbReference>
<dbReference type="EMBL" id="CP136920">
    <property type="protein sequence ID" value="WOO40966.1"/>
    <property type="molecule type" value="Genomic_DNA"/>
</dbReference>
<reference evidence="4 5" key="1">
    <citation type="submission" date="2023-10" db="EMBL/GenBank/DDBJ databases">
        <title>Rubellicoccus peritrichatus gen. nov., sp. nov., isolated from an algae of coral reef tank.</title>
        <authorList>
            <person name="Luo J."/>
        </authorList>
    </citation>
    <scope>NUCLEOTIDE SEQUENCE [LARGE SCALE GENOMIC DNA]</scope>
    <source>
        <strain evidence="4 5">CR14</strain>
    </source>
</reference>
<evidence type="ECO:0000256" key="1">
    <source>
        <dbReference type="ARBA" id="ARBA00023002"/>
    </source>
</evidence>
<dbReference type="AlphaFoldDB" id="A0AAQ3QT59"/>
<dbReference type="SUPFAM" id="SSF51735">
    <property type="entry name" value="NAD(P)-binding Rossmann-fold domains"/>
    <property type="match status" value="1"/>
</dbReference>
<dbReference type="KEGG" id="puo:RZN69_20285"/>
<sequence>MVQQFKEAKEIRVGVVGYGGAFNMGKHHLKEMEAAGMTPVAVTEMDPERLAVATKDYPGIGTFDSIDAMLAESDVNLITLITPHNTHAPLGVQALEAGRHVVCEKPLAITTAECDAMIAAAEKSGVMLSTYHNRHWDGLPRTAVDLVKEQGAIGDVYKIDCRMGSRHLPGDWWRSSKTISGGVMYDWGVHLLEYALQVIDSEITEVSGYAKKGFWAPQIKWAEDSNEDEARAVVRFANGVWLTLTISTLDSDPKQGIVEISGTEGSIVFGDPHNDYRLIQWKDGNRTTTEGKQLETVGHRYYENVAAYLTGKADLIITPEWSRRPIHILDLADQSAATGKALSAKYA</sequence>
<dbReference type="Gene3D" id="3.30.360.10">
    <property type="entry name" value="Dihydrodipicolinate Reductase, domain 2"/>
    <property type="match status" value="1"/>
</dbReference>
<dbReference type="RefSeq" id="WP_317833255.1">
    <property type="nucleotide sequence ID" value="NZ_CP136920.1"/>
</dbReference>